<dbReference type="CDD" id="cd12913">
    <property type="entry name" value="PDC1_MCP_like"/>
    <property type="match status" value="1"/>
</dbReference>
<evidence type="ECO:0000313" key="7">
    <source>
        <dbReference type="EMBL" id="EWY38328.1"/>
    </source>
</evidence>
<evidence type="ECO:0000313" key="8">
    <source>
        <dbReference type="Proteomes" id="UP000019486"/>
    </source>
</evidence>
<dbReference type="Pfam" id="PF00015">
    <property type="entry name" value="MCPsignal"/>
    <property type="match status" value="1"/>
</dbReference>
<evidence type="ECO:0000259" key="5">
    <source>
        <dbReference type="PROSITE" id="PS50111"/>
    </source>
</evidence>
<dbReference type="STRING" id="1385369.N825_14055"/>
<reference evidence="7 8" key="1">
    <citation type="submission" date="2013-08" db="EMBL/GenBank/DDBJ databases">
        <title>The genome sequence of Skermanella stibiiresistens.</title>
        <authorList>
            <person name="Zhu W."/>
            <person name="Wang G."/>
        </authorList>
    </citation>
    <scope>NUCLEOTIDE SEQUENCE [LARGE SCALE GENOMIC DNA]</scope>
    <source>
        <strain evidence="7 8">SB22</strain>
    </source>
</reference>
<keyword evidence="4" id="KW-0472">Membrane</keyword>
<keyword evidence="1 3" id="KW-0807">Transducer</keyword>
<dbReference type="SUPFAM" id="SSF58104">
    <property type="entry name" value="Methyl-accepting chemotaxis protein (MCP) signaling domain"/>
    <property type="match status" value="1"/>
</dbReference>
<sequence>MLVVFGVASSGATNDFVEDNVSRILDQKSRESLQNLASTQAGLIRSEFEAALDAARTMAHGFATVVSSADGGNVPVDKRRQFLNGILFNVLENNKQFNGTYSAWEPNALDGADDAFRGRKETGTDGTGRFIPYWNRDQDGRIAMQPLVEYDSSERHPNGVMKGGWYIGPHDTGKESVLDPLPYIVQGKSVFLATLSVPIMANGKFQGVAGADFNLDFAQQLTTKVSKAVFDGRSEVIIISNMGLIVAHSARPDLIGKPLSSINTSWTQDLSLVQGGKARVDVQSETGMLRTFAPIQLGATGKPWSVLVQVPQDVVMADAHALNDALSDRANNSAIWQVLVGLIVTLAAVGLMWLMARGIARPIRASVRFAEGIAAGHFDQTLDVRQADEIGTLAEALRKMLDDLKRMIAQRADDTARAEAERRASMLQLADDLEASVMNVVEGVDGAARTMSGTAQAMTATATQTSQQAGTVATASDNANTNVQTVAAATEELSGSIREISEQVNRSAQIARQALTSAQDANGQVLGLTAAAEKIGAVVQLIQDIASQTNLLALNATIEAARAGEAGKGFAVVAGEVKNLANQTAKATEEIAGQVADMQRVTNDTATVIRDIGGVIAQIDDTATNIAAAVEQQNTATLEIARAVQDAAAGTQEVTANISGVSAAAAETGKSAQQVLSVSNQLADSSGELRGVVQAFLAKVRAA</sequence>
<evidence type="ECO:0000256" key="2">
    <source>
        <dbReference type="ARBA" id="ARBA00029447"/>
    </source>
</evidence>
<dbReference type="InterPro" id="IPR004089">
    <property type="entry name" value="MCPsignal_dom"/>
</dbReference>
<dbReference type="RefSeq" id="WP_342666041.1">
    <property type="nucleotide sequence ID" value="NZ_AVFL01000019.1"/>
</dbReference>
<dbReference type="Pfam" id="PF00672">
    <property type="entry name" value="HAMP"/>
    <property type="match status" value="1"/>
</dbReference>
<gene>
    <name evidence="7" type="ORF">N825_14055</name>
</gene>
<dbReference type="InterPro" id="IPR003660">
    <property type="entry name" value="HAMP_dom"/>
</dbReference>
<dbReference type="GO" id="GO:0007165">
    <property type="term" value="P:signal transduction"/>
    <property type="evidence" value="ECO:0007669"/>
    <property type="project" value="UniProtKB-KW"/>
</dbReference>
<comment type="caution">
    <text evidence="7">The sequence shown here is derived from an EMBL/GenBank/DDBJ whole genome shotgun (WGS) entry which is preliminary data.</text>
</comment>
<evidence type="ECO:0000256" key="4">
    <source>
        <dbReference type="SAM" id="Phobius"/>
    </source>
</evidence>
<dbReference type="Proteomes" id="UP000019486">
    <property type="component" value="Unassembled WGS sequence"/>
</dbReference>
<accession>W9H3I2</accession>
<organism evidence="7 8">
    <name type="scientific">Skermanella stibiiresistens SB22</name>
    <dbReference type="NCBI Taxonomy" id="1385369"/>
    <lineage>
        <taxon>Bacteria</taxon>
        <taxon>Pseudomonadati</taxon>
        <taxon>Pseudomonadota</taxon>
        <taxon>Alphaproteobacteria</taxon>
        <taxon>Rhodospirillales</taxon>
        <taxon>Azospirillaceae</taxon>
        <taxon>Skermanella</taxon>
    </lineage>
</organism>
<dbReference type="SMART" id="SM00283">
    <property type="entry name" value="MA"/>
    <property type="match status" value="1"/>
</dbReference>
<dbReference type="EMBL" id="AVFL01000019">
    <property type="protein sequence ID" value="EWY38328.1"/>
    <property type="molecule type" value="Genomic_DNA"/>
</dbReference>
<evidence type="ECO:0000256" key="1">
    <source>
        <dbReference type="ARBA" id="ARBA00023224"/>
    </source>
</evidence>
<dbReference type="CDD" id="cd06225">
    <property type="entry name" value="HAMP"/>
    <property type="match status" value="1"/>
</dbReference>
<keyword evidence="4" id="KW-0812">Transmembrane</keyword>
<dbReference type="PANTHER" id="PTHR32089:SF112">
    <property type="entry name" value="LYSOZYME-LIKE PROTEIN-RELATED"/>
    <property type="match status" value="1"/>
</dbReference>
<comment type="similarity">
    <text evidence="2">Belongs to the methyl-accepting chemotaxis (MCP) protein family.</text>
</comment>
<dbReference type="Gene3D" id="1.10.287.950">
    <property type="entry name" value="Methyl-accepting chemotaxis protein"/>
    <property type="match status" value="1"/>
</dbReference>
<keyword evidence="4" id="KW-1133">Transmembrane helix</keyword>
<feature type="domain" description="HAMP" evidence="6">
    <location>
        <begin position="357"/>
        <end position="409"/>
    </location>
</feature>
<proteinExistence type="inferred from homology"/>
<dbReference type="PROSITE" id="PS50885">
    <property type="entry name" value="HAMP"/>
    <property type="match status" value="1"/>
</dbReference>
<feature type="domain" description="Methyl-accepting transducer" evidence="5">
    <location>
        <begin position="447"/>
        <end position="669"/>
    </location>
</feature>
<evidence type="ECO:0000256" key="3">
    <source>
        <dbReference type="PROSITE-ProRule" id="PRU00284"/>
    </source>
</evidence>
<keyword evidence="8" id="KW-1185">Reference proteome</keyword>
<dbReference type="PATRIC" id="fig|1385369.3.peg.4692"/>
<name>W9H3I2_9PROT</name>
<dbReference type="GO" id="GO:0016020">
    <property type="term" value="C:membrane"/>
    <property type="evidence" value="ECO:0007669"/>
    <property type="project" value="InterPro"/>
</dbReference>
<dbReference type="Pfam" id="PF22673">
    <property type="entry name" value="MCP-like_PDC_1"/>
    <property type="match status" value="1"/>
</dbReference>
<dbReference type="SMART" id="SM00304">
    <property type="entry name" value="HAMP"/>
    <property type="match status" value="1"/>
</dbReference>
<dbReference type="PANTHER" id="PTHR32089">
    <property type="entry name" value="METHYL-ACCEPTING CHEMOTAXIS PROTEIN MCPB"/>
    <property type="match status" value="1"/>
</dbReference>
<dbReference type="Gene3D" id="3.30.450.20">
    <property type="entry name" value="PAS domain"/>
    <property type="match status" value="2"/>
</dbReference>
<protein>
    <submittedName>
        <fullName evidence="7">Chemotaxis protein</fullName>
    </submittedName>
</protein>
<dbReference type="AlphaFoldDB" id="W9H3I2"/>
<dbReference type="Gene3D" id="6.10.340.10">
    <property type="match status" value="1"/>
</dbReference>
<dbReference type="PROSITE" id="PS50111">
    <property type="entry name" value="CHEMOTAXIS_TRANSDUC_2"/>
    <property type="match status" value="1"/>
</dbReference>
<feature type="transmembrane region" description="Helical" evidence="4">
    <location>
        <begin position="334"/>
        <end position="356"/>
    </location>
</feature>
<evidence type="ECO:0000259" key="6">
    <source>
        <dbReference type="PROSITE" id="PS50885"/>
    </source>
</evidence>